<sequence>MYGNDQASIEQVIKSIESYENDSIEILEINDINDDRVVGFLSNHNPAYIQFTKNHNGDYQWNHIEKSSGQSFSEFLINVMNDHSNELKMMIVTTQENEIAKMQLSVNNQVKEQEFSVNQKSVYLF</sequence>
<protein>
    <submittedName>
        <fullName evidence="1">Uncharacterized protein</fullName>
    </submittedName>
</protein>
<organism evidence="1 2">
    <name type="scientific">Metabacillus rhizolycopersici</name>
    <dbReference type="NCBI Taxonomy" id="2875709"/>
    <lineage>
        <taxon>Bacteria</taxon>
        <taxon>Bacillati</taxon>
        <taxon>Bacillota</taxon>
        <taxon>Bacilli</taxon>
        <taxon>Bacillales</taxon>
        <taxon>Bacillaceae</taxon>
        <taxon>Metabacillus</taxon>
    </lineage>
</organism>
<name>A0ABS7UUT2_9BACI</name>
<evidence type="ECO:0000313" key="1">
    <source>
        <dbReference type="EMBL" id="MBZ5752056.1"/>
    </source>
</evidence>
<proteinExistence type="predicted"/>
<dbReference type="Proteomes" id="UP001165287">
    <property type="component" value="Unassembled WGS sequence"/>
</dbReference>
<accession>A0ABS7UUT2</accession>
<comment type="caution">
    <text evidence="1">The sequence shown here is derived from an EMBL/GenBank/DDBJ whole genome shotgun (WGS) entry which is preliminary data.</text>
</comment>
<dbReference type="RefSeq" id="WP_224140474.1">
    <property type="nucleotide sequence ID" value="NZ_JAIQUM010000045.1"/>
</dbReference>
<gene>
    <name evidence="1" type="ORF">K9V48_17810</name>
</gene>
<evidence type="ECO:0000313" key="2">
    <source>
        <dbReference type="Proteomes" id="UP001165287"/>
    </source>
</evidence>
<reference evidence="1" key="1">
    <citation type="submission" date="2024-05" db="EMBL/GenBank/DDBJ databases">
        <title>Metabacillus sp. nov., isolated from the rhizosphere soil of tomato plants.</title>
        <authorList>
            <person name="Ma R."/>
        </authorList>
    </citation>
    <scope>NUCLEOTIDE SEQUENCE</scope>
    <source>
        <strain evidence="1">DBTR6</strain>
    </source>
</reference>
<keyword evidence="2" id="KW-1185">Reference proteome</keyword>
<dbReference type="EMBL" id="JAIQUM010000045">
    <property type="protein sequence ID" value="MBZ5752056.1"/>
    <property type="molecule type" value="Genomic_DNA"/>
</dbReference>